<dbReference type="EMBL" id="FXXQ01000010">
    <property type="protein sequence ID" value="SMX24772.1"/>
    <property type="molecule type" value="Genomic_DNA"/>
</dbReference>
<keyword evidence="1" id="KW-0732">Signal</keyword>
<feature type="signal peptide" evidence="1">
    <location>
        <begin position="1"/>
        <end position="25"/>
    </location>
</feature>
<evidence type="ECO:0000313" key="3">
    <source>
        <dbReference type="Proteomes" id="UP000201838"/>
    </source>
</evidence>
<dbReference type="AlphaFoldDB" id="A0A238J3F4"/>
<organism evidence="2 3">
    <name type="scientific">Boseongicola aestuarii</name>
    <dbReference type="NCBI Taxonomy" id="1470561"/>
    <lineage>
        <taxon>Bacteria</taxon>
        <taxon>Pseudomonadati</taxon>
        <taxon>Pseudomonadota</taxon>
        <taxon>Alphaproteobacteria</taxon>
        <taxon>Rhodobacterales</taxon>
        <taxon>Paracoccaceae</taxon>
        <taxon>Boseongicola</taxon>
    </lineage>
</organism>
<protein>
    <submittedName>
        <fullName evidence="2">Uncharacterized protein</fullName>
    </submittedName>
</protein>
<dbReference type="Proteomes" id="UP000201838">
    <property type="component" value="Unassembled WGS sequence"/>
</dbReference>
<evidence type="ECO:0000313" key="2">
    <source>
        <dbReference type="EMBL" id="SMX24772.1"/>
    </source>
</evidence>
<proteinExistence type="predicted"/>
<accession>A0A238J3F4</accession>
<gene>
    <name evidence="2" type="ORF">BOA8489_02901</name>
</gene>
<name>A0A238J3F4_9RHOB</name>
<sequence>MKTLVTNSLAVFSVMLFGVISSAAADDAVVEAVEARKSGSEWTFSVTLRHGDTGWDDYADGWRVVTDDGTELGARTLFHPHVNEQPFTRSLSGVAIPHGTPSVFIEARTNIGRWGDVRFEVSLAD</sequence>
<reference evidence="2 3" key="1">
    <citation type="submission" date="2017-05" db="EMBL/GenBank/DDBJ databases">
        <authorList>
            <person name="Song R."/>
            <person name="Chenine A.L."/>
            <person name="Ruprecht R.M."/>
        </authorList>
    </citation>
    <scope>NUCLEOTIDE SEQUENCE [LARGE SCALE GENOMIC DNA]</scope>
    <source>
        <strain evidence="2 3">CECT 8489</strain>
    </source>
</reference>
<keyword evidence="3" id="KW-1185">Reference proteome</keyword>
<feature type="chain" id="PRO_5012669593" evidence="1">
    <location>
        <begin position="26"/>
        <end position="125"/>
    </location>
</feature>
<evidence type="ECO:0000256" key="1">
    <source>
        <dbReference type="SAM" id="SignalP"/>
    </source>
</evidence>